<dbReference type="InterPro" id="IPR001638">
    <property type="entry name" value="Solute-binding_3/MltF_N"/>
</dbReference>
<feature type="chain" id="PRO_5016587084" description="Solute-binding protein family 3/N-terminal domain-containing protein" evidence="2">
    <location>
        <begin position="28"/>
        <end position="269"/>
    </location>
</feature>
<organism evidence="4 5">
    <name type="scientific">Thalassospira profundimaris</name>
    <dbReference type="NCBI Taxonomy" id="502049"/>
    <lineage>
        <taxon>Bacteria</taxon>
        <taxon>Pseudomonadati</taxon>
        <taxon>Pseudomonadota</taxon>
        <taxon>Alphaproteobacteria</taxon>
        <taxon>Rhodospirillales</taxon>
        <taxon>Thalassospiraceae</taxon>
        <taxon>Thalassospira</taxon>
    </lineage>
</organism>
<feature type="signal peptide" evidence="2">
    <location>
        <begin position="1"/>
        <end position="27"/>
    </location>
</feature>
<sequence length="269" mass="29364">MTAWRFVPCAVVCLFVLLLLGMQSGQAKPMDDCSRPLLVRASETYSPFSMKDENGFAIGIDNAFISKVLKSVGCDVRFAFMPWKRSLYAIKQGNVDILPSASLTAERAKYGLFSVPYRDDVIGFVVRNGDAGRIGLSSLKDVIAQGLVIGHVRGAYRGEAFENFMNSPEGARHVSDVPLGPHGLQLLLANRVDLLLGIPAAYVAQAEQQGHGHSVEGHPFILAREPVRLMFSAKTIAPELARKISDAILRETQTAEYKVLYGNQGVDLN</sequence>
<dbReference type="RefSeq" id="WP_062955305.1">
    <property type="nucleotide sequence ID" value="NZ_JPWB01000003.1"/>
</dbReference>
<dbReference type="AlphaFoldDB" id="A0A367VF09"/>
<evidence type="ECO:0000259" key="3">
    <source>
        <dbReference type="SMART" id="SM00062"/>
    </source>
</evidence>
<reference evidence="4 5" key="1">
    <citation type="submission" date="2014-07" db="EMBL/GenBank/DDBJ databases">
        <title>Draft genome sequence of Thalassospira profundimaris R8-17.</title>
        <authorList>
            <person name="Lai Q."/>
            <person name="Shao Z."/>
        </authorList>
    </citation>
    <scope>NUCLEOTIDE SEQUENCE [LARGE SCALE GENOMIC DNA]</scope>
    <source>
        <strain evidence="4 5">R8-17</strain>
    </source>
</reference>
<dbReference type="PANTHER" id="PTHR35936">
    <property type="entry name" value="MEMBRANE-BOUND LYTIC MUREIN TRANSGLYCOSYLASE F"/>
    <property type="match status" value="1"/>
</dbReference>
<keyword evidence="1 2" id="KW-0732">Signal</keyword>
<evidence type="ECO:0000256" key="2">
    <source>
        <dbReference type="SAM" id="SignalP"/>
    </source>
</evidence>
<dbReference type="SMART" id="SM00062">
    <property type="entry name" value="PBPb"/>
    <property type="match status" value="1"/>
</dbReference>
<comment type="caution">
    <text evidence="4">The sequence shown here is derived from an EMBL/GenBank/DDBJ whole genome shotgun (WGS) entry which is preliminary data.</text>
</comment>
<dbReference type="EMBL" id="JPWB01000003">
    <property type="protein sequence ID" value="RCK23022.1"/>
    <property type="molecule type" value="Genomic_DNA"/>
</dbReference>
<evidence type="ECO:0000313" key="4">
    <source>
        <dbReference type="EMBL" id="RCK23022.1"/>
    </source>
</evidence>
<evidence type="ECO:0000313" key="5">
    <source>
        <dbReference type="Proteomes" id="UP000253061"/>
    </source>
</evidence>
<proteinExistence type="predicted"/>
<evidence type="ECO:0000256" key="1">
    <source>
        <dbReference type="ARBA" id="ARBA00022729"/>
    </source>
</evidence>
<dbReference type="Gene3D" id="3.40.190.10">
    <property type="entry name" value="Periplasmic binding protein-like II"/>
    <property type="match status" value="2"/>
</dbReference>
<feature type="domain" description="Solute-binding protein family 3/N-terminal" evidence="3">
    <location>
        <begin position="36"/>
        <end position="267"/>
    </location>
</feature>
<dbReference type="Proteomes" id="UP000253061">
    <property type="component" value="Unassembled WGS sequence"/>
</dbReference>
<dbReference type="Pfam" id="PF00497">
    <property type="entry name" value="SBP_bac_3"/>
    <property type="match status" value="1"/>
</dbReference>
<dbReference type="PANTHER" id="PTHR35936:SF25">
    <property type="entry name" value="ABC TRANSPORTER SUBSTRATE-BINDING PROTEIN"/>
    <property type="match status" value="1"/>
</dbReference>
<accession>A0A367VF09</accession>
<protein>
    <recommendedName>
        <fullName evidence="3">Solute-binding protein family 3/N-terminal domain-containing protein</fullName>
    </recommendedName>
</protein>
<dbReference type="SUPFAM" id="SSF53850">
    <property type="entry name" value="Periplasmic binding protein-like II"/>
    <property type="match status" value="1"/>
</dbReference>
<gene>
    <name evidence="4" type="ORF">TH6_08230</name>
</gene>
<name>A0A367VF09_9PROT</name>